<name>A0A6C7E9D8_ILUCY</name>
<dbReference type="InterPro" id="IPR018392">
    <property type="entry name" value="LysM"/>
</dbReference>
<evidence type="ECO:0000313" key="4">
    <source>
        <dbReference type="Proteomes" id="UP000011863"/>
    </source>
</evidence>
<dbReference type="OrthoDB" id="5084290at2"/>
<gene>
    <name evidence="3" type="ORF">YM304_26960</name>
</gene>
<dbReference type="AlphaFoldDB" id="A0A6C7E9D8"/>
<feature type="transmembrane region" description="Helical" evidence="1">
    <location>
        <begin position="48"/>
        <end position="72"/>
    </location>
</feature>
<keyword evidence="4" id="KW-1185">Reference proteome</keyword>
<dbReference type="InterPro" id="IPR036779">
    <property type="entry name" value="LysM_dom_sf"/>
</dbReference>
<dbReference type="Proteomes" id="UP000011863">
    <property type="component" value="Chromosome"/>
</dbReference>
<dbReference type="Gene3D" id="3.10.350.10">
    <property type="entry name" value="LysM domain"/>
    <property type="match status" value="1"/>
</dbReference>
<keyword evidence="1" id="KW-0812">Transmembrane</keyword>
<reference evidence="3 4" key="1">
    <citation type="journal article" date="2013" name="Int. J. Syst. Evol. Microbiol.">
        <title>Ilumatobacter nonamiense sp. nov. and Ilumatobacter coccineum sp. nov., isolated from seashore sand.</title>
        <authorList>
            <person name="Matsumoto A."/>
            <person name="Kasai H."/>
            <person name="Matsuo Y."/>
            <person name="Shizuri Y."/>
            <person name="Ichikawa N."/>
            <person name="Fujita N."/>
            <person name="Omura S."/>
            <person name="Takahashi Y."/>
        </authorList>
    </citation>
    <scope>NUCLEOTIDE SEQUENCE [LARGE SCALE GENOMIC DNA]</scope>
    <source>
        <strain evidence="4">NBRC 103263 / KCTC 29153 / YM16-304</strain>
    </source>
</reference>
<dbReference type="KEGG" id="aym:YM304_26960"/>
<keyword evidence="1" id="KW-1133">Transmembrane helix</keyword>
<keyword evidence="1" id="KW-0472">Membrane</keyword>
<dbReference type="RefSeq" id="WP_015442257.1">
    <property type="nucleotide sequence ID" value="NC_020520.1"/>
</dbReference>
<dbReference type="PROSITE" id="PS51782">
    <property type="entry name" value="LYSM"/>
    <property type="match status" value="1"/>
</dbReference>
<sequence length="140" mass="14476">MTIATAAPRHIDGFRIGAYQRPITSERRPAAARAASASPRPNYVARRLVAVAVTLLTIATLAVVISGVLASFGGGPAAASEVSPANTESVVRTHVARSGDTMWSIASTYRGDIDHGRYLDALIRANGGVGIIAGQAVQLP</sequence>
<evidence type="ECO:0000256" key="1">
    <source>
        <dbReference type="SAM" id="Phobius"/>
    </source>
</evidence>
<proteinExistence type="predicted"/>
<evidence type="ECO:0000313" key="3">
    <source>
        <dbReference type="EMBL" id="BAN03010.1"/>
    </source>
</evidence>
<dbReference type="EMBL" id="AP012057">
    <property type="protein sequence ID" value="BAN03010.1"/>
    <property type="molecule type" value="Genomic_DNA"/>
</dbReference>
<organism evidence="3 4">
    <name type="scientific">Ilumatobacter coccineus (strain NBRC 103263 / KCTC 29153 / YM16-304)</name>
    <dbReference type="NCBI Taxonomy" id="1313172"/>
    <lineage>
        <taxon>Bacteria</taxon>
        <taxon>Bacillati</taxon>
        <taxon>Actinomycetota</taxon>
        <taxon>Acidimicrobiia</taxon>
        <taxon>Acidimicrobiales</taxon>
        <taxon>Ilumatobacteraceae</taxon>
        <taxon>Ilumatobacter</taxon>
    </lineage>
</organism>
<dbReference type="Pfam" id="PF01476">
    <property type="entry name" value="LysM"/>
    <property type="match status" value="1"/>
</dbReference>
<feature type="domain" description="LysM" evidence="2">
    <location>
        <begin position="92"/>
        <end position="140"/>
    </location>
</feature>
<accession>A0A6C7E9D8</accession>
<protein>
    <recommendedName>
        <fullName evidence="2">LysM domain-containing protein</fullName>
    </recommendedName>
</protein>
<dbReference type="CDD" id="cd00118">
    <property type="entry name" value="LysM"/>
    <property type="match status" value="1"/>
</dbReference>
<evidence type="ECO:0000259" key="2">
    <source>
        <dbReference type="PROSITE" id="PS51782"/>
    </source>
</evidence>